<sequence length="512" mass="55454">MKNNVNRQLDENLMNKLGYQPFQGTDIGNPIKQRVAPKVRISTGNDKLVDSLEDVVKKTVKDGMTISFHHHFRNGDFVFNKVMRIIIDLGIKGLTLAPSSLTGVMNELVIEGIKKGTITNITSSGMRGSLGDFISHGNLENPVIFRSHGGRARAIENGEIKIDVAFLGVPNADRLGNANGRFGDAVFGSLGYALMDAQYADQVVLITDNVVPYPNTPASIKQTQVDYVVKIDQVGDPDKIGSGATRFTKDPKELKIAEMVNKVIVNSPYFKNDFSFQTGSGGAALAVTRYLRQSMIDAGVKASFALGGITKPTTDLLKEGLVRRVMDVQDFDKGAADSMHSNPNQQEIDASWYADADNKGAMVDQLDVVILSALEIDTKFNVNVMTGSDGIIRGAIGGHQDAATAKLTIICAPLVRGRIATVTPDVTTVVTPGDSVDVLVTEVGIAVNPKRKDLVSILSKVKGLPLYSIEELQQLAEKQVGTSKKLEYHDKVVALIEYRDGSIIDQVKQIKD</sequence>
<dbReference type="AlphaFoldDB" id="A0A0R1VLL3"/>
<dbReference type="GO" id="GO:0008815">
    <property type="term" value="F:citrate (pro-3S)-lyase activity"/>
    <property type="evidence" value="ECO:0007669"/>
    <property type="project" value="UniProtKB-UniRule"/>
</dbReference>
<dbReference type="InterPro" id="IPR006472">
    <property type="entry name" value="Citrate_lyase_asu"/>
</dbReference>
<evidence type="ECO:0000313" key="2">
    <source>
        <dbReference type="EMBL" id="KRM06434.1"/>
    </source>
</evidence>
<dbReference type="GO" id="GO:0005737">
    <property type="term" value="C:cytoplasm"/>
    <property type="evidence" value="ECO:0007669"/>
    <property type="project" value="UniProtKB-SubCell"/>
</dbReference>
<keyword evidence="1" id="KW-0963">Cytoplasm</keyword>
<dbReference type="GO" id="GO:0008814">
    <property type="term" value="F:citrate CoA-transferase activity"/>
    <property type="evidence" value="ECO:0007669"/>
    <property type="project" value="UniProtKB-UniRule"/>
</dbReference>
<dbReference type="GO" id="GO:0009346">
    <property type="term" value="C:ATP-independent citrate lyase complex"/>
    <property type="evidence" value="ECO:0007669"/>
    <property type="project" value="UniProtKB-UniRule"/>
</dbReference>
<dbReference type="Gene3D" id="3.40.1080.10">
    <property type="entry name" value="Glutaconate Coenzyme A-transferase"/>
    <property type="match status" value="2"/>
</dbReference>
<dbReference type="STRING" id="1423750.FC89_GL000579"/>
<dbReference type="GeneID" id="98318614"/>
<organism evidence="2 3">
    <name type="scientific">Liquorilactobacillus ghanensis DSM 18630</name>
    <dbReference type="NCBI Taxonomy" id="1423750"/>
    <lineage>
        <taxon>Bacteria</taxon>
        <taxon>Bacillati</taxon>
        <taxon>Bacillota</taxon>
        <taxon>Bacilli</taxon>
        <taxon>Lactobacillales</taxon>
        <taxon>Lactobacillaceae</taxon>
        <taxon>Liquorilactobacillus</taxon>
    </lineage>
</organism>
<dbReference type="RefSeq" id="WP_057871352.1">
    <property type="nucleotide sequence ID" value="NZ_AZGB01000015.1"/>
</dbReference>
<dbReference type="Pfam" id="PF04223">
    <property type="entry name" value="CitF"/>
    <property type="match status" value="1"/>
</dbReference>
<keyword evidence="1" id="KW-0808">Transferase</keyword>
<dbReference type="PANTHER" id="PTHR40596:SF1">
    <property type="entry name" value="CITRATE LYASE ALPHA CHAIN"/>
    <property type="match status" value="1"/>
</dbReference>
<dbReference type="PANTHER" id="PTHR40596">
    <property type="entry name" value="CITRATE LYASE ALPHA CHAIN"/>
    <property type="match status" value="1"/>
</dbReference>
<keyword evidence="3" id="KW-1185">Reference proteome</keyword>
<evidence type="ECO:0000256" key="1">
    <source>
        <dbReference type="PIRNR" id="PIRNR009451"/>
    </source>
</evidence>
<evidence type="ECO:0000313" key="3">
    <source>
        <dbReference type="Proteomes" id="UP000051451"/>
    </source>
</evidence>
<name>A0A0R1VLL3_9LACO</name>
<reference evidence="2 3" key="1">
    <citation type="journal article" date="2015" name="Genome Announc.">
        <title>Expanding the biotechnology potential of lactobacilli through comparative genomics of 213 strains and associated genera.</title>
        <authorList>
            <person name="Sun Z."/>
            <person name="Harris H.M."/>
            <person name="McCann A."/>
            <person name="Guo C."/>
            <person name="Argimon S."/>
            <person name="Zhang W."/>
            <person name="Yang X."/>
            <person name="Jeffery I.B."/>
            <person name="Cooney J.C."/>
            <person name="Kagawa T.F."/>
            <person name="Liu W."/>
            <person name="Song Y."/>
            <person name="Salvetti E."/>
            <person name="Wrobel A."/>
            <person name="Rasinkangas P."/>
            <person name="Parkhill J."/>
            <person name="Rea M.C."/>
            <person name="O'Sullivan O."/>
            <person name="Ritari J."/>
            <person name="Douillard F.P."/>
            <person name="Paul Ross R."/>
            <person name="Yang R."/>
            <person name="Briner A.E."/>
            <person name="Felis G.E."/>
            <person name="de Vos W.M."/>
            <person name="Barrangou R."/>
            <person name="Klaenhammer T.R."/>
            <person name="Caufield P.W."/>
            <person name="Cui Y."/>
            <person name="Zhang H."/>
            <person name="O'Toole P.W."/>
        </authorList>
    </citation>
    <scope>NUCLEOTIDE SEQUENCE [LARGE SCALE GENOMIC DNA]</scope>
    <source>
        <strain evidence="2 3">DSM 18630</strain>
    </source>
</reference>
<dbReference type="PATRIC" id="fig|1423750.3.peg.598"/>
<gene>
    <name evidence="2" type="ORF">FC89_GL000579</name>
</gene>
<dbReference type="GO" id="GO:0006084">
    <property type="term" value="P:acetyl-CoA metabolic process"/>
    <property type="evidence" value="ECO:0007669"/>
    <property type="project" value="UniProtKB-UniRule"/>
</dbReference>
<keyword evidence="1 2" id="KW-0456">Lyase</keyword>
<comment type="subcellular location">
    <subcellularLocation>
        <location evidence="1">Cytoplasm</location>
    </subcellularLocation>
</comment>
<dbReference type="NCBIfam" id="TIGR01584">
    <property type="entry name" value="citF"/>
    <property type="match status" value="1"/>
</dbReference>
<dbReference type="EMBL" id="AZGB01000015">
    <property type="protein sequence ID" value="KRM06434.1"/>
    <property type="molecule type" value="Genomic_DNA"/>
</dbReference>
<protein>
    <recommendedName>
        <fullName evidence="1">Citrate lyase alpha chain</fullName>
        <shortName evidence="1">Citrase alpha chain</shortName>
        <ecNumber evidence="1">2.8.3.10</ecNumber>
        <ecNumber evidence="1">4.1.3.6</ecNumber>
    </recommendedName>
    <alternativeName>
        <fullName evidence="1">Citrate (pro-3S)-lyase alpha chain</fullName>
    </alternativeName>
    <alternativeName>
        <fullName evidence="1">Citrate CoA-transferase subunit</fullName>
    </alternativeName>
</protein>
<dbReference type="OrthoDB" id="9767643at2"/>
<dbReference type="InterPro" id="IPR037171">
    <property type="entry name" value="NagB/RpiA_transferase-like"/>
</dbReference>
<dbReference type="EC" id="4.1.3.6" evidence="1"/>
<comment type="caution">
    <text evidence="2">The sequence shown here is derived from an EMBL/GenBank/DDBJ whole genome shotgun (WGS) entry which is preliminary data.</text>
</comment>
<dbReference type="Proteomes" id="UP000051451">
    <property type="component" value="Unassembled WGS sequence"/>
</dbReference>
<comment type="catalytic activity">
    <reaction evidence="1">
        <text>citrate + acetyl-CoA = (3S)-citryl-CoA + acetate</text>
        <dbReference type="Rhea" id="RHEA:19405"/>
        <dbReference type="ChEBI" id="CHEBI:16947"/>
        <dbReference type="ChEBI" id="CHEBI:30089"/>
        <dbReference type="ChEBI" id="CHEBI:57288"/>
        <dbReference type="ChEBI" id="CHEBI:57321"/>
        <dbReference type="EC" id="2.8.3.10"/>
    </reaction>
</comment>
<accession>A0A0R1VLL3</accession>
<dbReference type="PIRSF" id="PIRSF009451">
    <property type="entry name" value="Citrt_lyas_alpha"/>
    <property type="match status" value="1"/>
</dbReference>
<dbReference type="EC" id="2.8.3.10" evidence="1"/>
<proteinExistence type="predicted"/>
<comment type="catalytic activity">
    <reaction evidence="1">
        <text>citrate = oxaloacetate + acetate</text>
        <dbReference type="Rhea" id="RHEA:10760"/>
        <dbReference type="ChEBI" id="CHEBI:16452"/>
        <dbReference type="ChEBI" id="CHEBI:16947"/>
        <dbReference type="ChEBI" id="CHEBI:30089"/>
        <dbReference type="EC" id="4.1.3.6"/>
    </reaction>
</comment>
<dbReference type="SUPFAM" id="SSF100950">
    <property type="entry name" value="NagB/RpiA/CoA transferase-like"/>
    <property type="match status" value="2"/>
</dbReference>